<keyword evidence="4" id="KW-1185">Reference proteome</keyword>
<name>A0A0A7G1Z8_9CLOT</name>
<keyword evidence="2" id="KW-1133">Transmembrane helix</keyword>
<keyword evidence="2" id="KW-0812">Transmembrane</keyword>
<proteinExistence type="predicted"/>
<evidence type="ECO:0000313" key="4">
    <source>
        <dbReference type="Proteomes" id="UP000030635"/>
    </source>
</evidence>
<dbReference type="RefSeq" id="WP_052139582.1">
    <property type="nucleotide sequence ID" value="NZ_CP006905.1"/>
</dbReference>
<dbReference type="NCBIfam" id="TIGR02830">
    <property type="entry name" value="spore_III_AG"/>
    <property type="match status" value="1"/>
</dbReference>
<dbReference type="eggNOG" id="ENOG50330Z5">
    <property type="taxonomic scope" value="Bacteria"/>
</dbReference>
<gene>
    <name evidence="3" type="primary">spoIIIAG</name>
    <name evidence="3" type="ORF">U729_2658</name>
</gene>
<evidence type="ECO:0000313" key="3">
    <source>
        <dbReference type="EMBL" id="AIY85060.1"/>
    </source>
</evidence>
<dbReference type="KEGG" id="cbv:U729_2658"/>
<feature type="region of interest" description="Disordered" evidence="1">
    <location>
        <begin position="111"/>
        <end position="146"/>
    </location>
</feature>
<protein>
    <submittedName>
        <fullName evidence="3">Stage III sporulation protein AG</fullName>
    </submittedName>
</protein>
<organism evidence="3 4">
    <name type="scientific">Clostridium baratii str. Sullivan</name>
    <dbReference type="NCBI Taxonomy" id="1415775"/>
    <lineage>
        <taxon>Bacteria</taxon>
        <taxon>Bacillati</taxon>
        <taxon>Bacillota</taxon>
        <taxon>Clostridia</taxon>
        <taxon>Eubacteriales</taxon>
        <taxon>Clostridiaceae</taxon>
        <taxon>Clostridium</taxon>
    </lineage>
</organism>
<dbReference type="HOGENOM" id="CLU_071454_2_0_9"/>
<evidence type="ECO:0000256" key="2">
    <source>
        <dbReference type="SAM" id="Phobius"/>
    </source>
</evidence>
<keyword evidence="2" id="KW-0472">Membrane</keyword>
<dbReference type="EMBL" id="CP006905">
    <property type="protein sequence ID" value="AIY85060.1"/>
    <property type="molecule type" value="Genomic_DNA"/>
</dbReference>
<sequence>MNMKQIKKILDDFLKNKNVNTLLAILIIITVILIAFSIFNPSKNQKDRGSNETEVSGSLEENIQRETQVKDDYEREQEEQLTNILKEIEGVGRVSVRITFESGEVKVPAYDKDTQTSVTEEEDKEGGKRVNEQKNDGSKIVMSTDENGNEPFVLQTYKPKVQGIIIVAEGAKVSKVKYNIEKAVSSLYNISVDKVNVYPMNG</sequence>
<reference evidence="3 4" key="1">
    <citation type="journal article" date="2015" name="Infect. Genet. Evol.">
        <title>Genomic sequences of six botulinum neurotoxin-producing strains representing three clostridial species illustrate the mobility and diversity of botulinum neurotoxin genes.</title>
        <authorList>
            <person name="Smith T.J."/>
            <person name="Hill K.K."/>
            <person name="Xie G."/>
            <person name="Foley B.T."/>
            <person name="Williamson C.H."/>
            <person name="Foster J.T."/>
            <person name="Johnson S.L."/>
            <person name="Chertkov O."/>
            <person name="Teshima H."/>
            <person name="Gibbons H.S."/>
            <person name="Johnsky L.A."/>
            <person name="Karavis M.A."/>
            <person name="Smith L.A."/>
        </authorList>
    </citation>
    <scope>NUCLEOTIDE SEQUENCE [LARGE SCALE GENOMIC DNA]</scope>
    <source>
        <strain evidence="3">Sullivan</strain>
    </source>
</reference>
<dbReference type="InterPro" id="IPR014195">
    <property type="entry name" value="Spore_III_AG"/>
</dbReference>
<feature type="transmembrane region" description="Helical" evidence="2">
    <location>
        <begin position="21"/>
        <end position="39"/>
    </location>
</feature>
<feature type="compositionally biased region" description="Basic and acidic residues" evidence="1">
    <location>
        <begin position="125"/>
        <end position="137"/>
    </location>
</feature>
<accession>A0A0A7G1Z8</accession>
<evidence type="ECO:0000256" key="1">
    <source>
        <dbReference type="SAM" id="MobiDB-lite"/>
    </source>
</evidence>
<dbReference type="Proteomes" id="UP000030635">
    <property type="component" value="Chromosome"/>
</dbReference>
<dbReference type="STRING" id="1561.NPD11_368"/>
<dbReference type="AlphaFoldDB" id="A0A0A7G1Z8"/>